<proteinExistence type="predicted"/>
<organism evidence="4">
    <name type="scientific">viral metagenome</name>
    <dbReference type="NCBI Taxonomy" id="1070528"/>
    <lineage>
        <taxon>unclassified sequences</taxon>
        <taxon>metagenomes</taxon>
        <taxon>organismal metagenomes</taxon>
    </lineage>
</organism>
<gene>
    <name evidence="4" type="ORF">MM415B05014_0005</name>
</gene>
<evidence type="ECO:0000259" key="3">
    <source>
        <dbReference type="SMART" id="SM00910"/>
    </source>
</evidence>
<dbReference type="Pfam" id="PF08797">
    <property type="entry name" value="HIRAN"/>
    <property type="match status" value="1"/>
</dbReference>
<protein>
    <submittedName>
        <fullName evidence="4">Putative HIRAN domain containing protein</fullName>
    </submittedName>
</protein>
<dbReference type="Gene3D" id="3.30.70.2330">
    <property type="match status" value="1"/>
</dbReference>
<keyword evidence="1" id="KW-0479">Metal-binding</keyword>
<dbReference type="GO" id="GO:0003676">
    <property type="term" value="F:nucleic acid binding"/>
    <property type="evidence" value="ECO:0007669"/>
    <property type="project" value="InterPro"/>
</dbReference>
<reference evidence="4" key="1">
    <citation type="submission" date="2020-03" db="EMBL/GenBank/DDBJ databases">
        <title>The deep terrestrial virosphere.</title>
        <authorList>
            <person name="Holmfeldt K."/>
            <person name="Nilsson E."/>
            <person name="Simone D."/>
            <person name="Lopez-Fernandez M."/>
            <person name="Wu X."/>
            <person name="de Brujin I."/>
            <person name="Lundin D."/>
            <person name="Andersson A."/>
            <person name="Bertilsson S."/>
            <person name="Dopson M."/>
        </authorList>
    </citation>
    <scope>NUCLEOTIDE SEQUENCE</scope>
    <source>
        <strain evidence="4">MM415B05014</strain>
    </source>
</reference>
<dbReference type="GO" id="GO:0016818">
    <property type="term" value="F:hydrolase activity, acting on acid anhydrides, in phosphorus-containing anhydrides"/>
    <property type="evidence" value="ECO:0007669"/>
    <property type="project" value="InterPro"/>
</dbReference>
<dbReference type="AlphaFoldDB" id="A0A6M3LTV3"/>
<evidence type="ECO:0000256" key="2">
    <source>
        <dbReference type="ARBA" id="ARBA00022801"/>
    </source>
</evidence>
<evidence type="ECO:0000313" key="4">
    <source>
        <dbReference type="EMBL" id="QJA95995.1"/>
    </source>
</evidence>
<name>A0A6M3LTV3_9ZZZZ</name>
<evidence type="ECO:0000256" key="1">
    <source>
        <dbReference type="ARBA" id="ARBA00022723"/>
    </source>
</evidence>
<accession>A0A6M3LTV3</accession>
<dbReference type="EMBL" id="MT143361">
    <property type="protein sequence ID" value="QJA95995.1"/>
    <property type="molecule type" value="Genomic_DNA"/>
</dbReference>
<sequence length="175" mass="19557">MENLTWDDLANIYDKEVGGRRARMLPMGQVFDWAAKQVDKFTVHKDGTISKKGEVKKMNRSFYVAGVQFRPKHEIAAAMKEVKEGDRLGLVAEPDNKYDPNAVQIKCNIEDPKDGGSFIPIFLGYVPKKFSSEVSALLEAGVDLDCIVEAANPAAKPWEMLKVVIKEKEEPEDGE</sequence>
<dbReference type="GO" id="GO:0008270">
    <property type="term" value="F:zinc ion binding"/>
    <property type="evidence" value="ECO:0007669"/>
    <property type="project" value="InterPro"/>
</dbReference>
<keyword evidence="2" id="KW-0378">Hydrolase</keyword>
<feature type="domain" description="HIRAN" evidence="3">
    <location>
        <begin position="59"/>
        <end position="169"/>
    </location>
</feature>
<dbReference type="SMART" id="SM00910">
    <property type="entry name" value="HIRAN"/>
    <property type="match status" value="1"/>
</dbReference>
<dbReference type="InterPro" id="IPR014905">
    <property type="entry name" value="HIRAN"/>
</dbReference>